<evidence type="ECO:0000256" key="3">
    <source>
        <dbReference type="ARBA" id="ARBA00023235"/>
    </source>
</evidence>
<dbReference type="InterPro" id="IPR003722">
    <property type="entry name" value="Cbl_synth_CobH/CbiC"/>
</dbReference>
<dbReference type="EMBL" id="NXGM01000011">
    <property type="protein sequence ID" value="PIM95575.1"/>
    <property type="molecule type" value="Genomic_DNA"/>
</dbReference>
<feature type="domain" description="Cobalamin biosynthesis precorrin-8X methylmutase CobH/CbiC" evidence="4">
    <location>
        <begin position="33"/>
        <end position="187"/>
    </location>
</feature>
<dbReference type="Pfam" id="PF02570">
    <property type="entry name" value="CbiC"/>
    <property type="match status" value="1"/>
</dbReference>
<evidence type="ECO:0000259" key="4">
    <source>
        <dbReference type="Pfam" id="PF02570"/>
    </source>
</evidence>
<accession>A0ABX4MGT4</accession>
<keyword evidence="2" id="KW-0169">Cobalamin biosynthesis</keyword>
<dbReference type="EC" id="5.4.99.61" evidence="5"/>
<gene>
    <name evidence="5" type="primary">cobH</name>
    <name evidence="5" type="ORF">magneo_75</name>
</gene>
<proteinExistence type="predicted"/>
<dbReference type="Proteomes" id="UP000228684">
    <property type="component" value="Unassembled WGS sequence"/>
</dbReference>
<dbReference type="GO" id="GO:0016993">
    <property type="term" value="F:precorrin-8X methylmutase activity"/>
    <property type="evidence" value="ECO:0007669"/>
    <property type="project" value="UniProtKB-EC"/>
</dbReference>
<sequence length="198" mass="22110">MLVLIDITMLGLGTEQVGSNLRWNKSIFVLSWNIAAKNMPQCCYRSITKYIVTRLRYCFGFDVIKYCFYSDGVFDLLASALSKNGVIITDTYALHSLLRNACRGMDVKIYCLSGLIKTRLLIGCAKSCVQLDLCIKLITLIYGVRPVIVVGTAPTTIFRILEISRPLLVVATTCGLINSSMVKRWVRFSSKRSCSNPS</sequence>
<protein>
    <submittedName>
        <fullName evidence="5">Precorrin-8X methylmutase</fullName>
        <ecNumber evidence="5">5.4.99.61</ecNumber>
    </submittedName>
</protein>
<keyword evidence="3 5" id="KW-0413">Isomerase</keyword>
<dbReference type="SUPFAM" id="SSF63965">
    <property type="entry name" value="Precorrin-8X methylmutase CbiC/CobH"/>
    <property type="match status" value="1"/>
</dbReference>
<comment type="pathway">
    <text evidence="1">Cofactor biosynthesis; adenosylcobalamin biosynthesis.</text>
</comment>
<reference evidence="5" key="1">
    <citation type="submission" date="2017-09" db="EMBL/GenBank/DDBJ databases">
        <authorList>
            <person name="Campbell M.A."/>
            <person name="Lukasik P."/>
            <person name="Simon C."/>
            <person name="McCutcheon J.P."/>
        </authorList>
    </citation>
    <scope>NUCLEOTIDE SEQUENCE [LARGE SCALE GENOMIC DNA]</scope>
    <source>
        <strain evidence="5">MAGNEO</strain>
    </source>
</reference>
<comment type="caution">
    <text evidence="5">The sequence shown here is derived from an EMBL/GenBank/DDBJ whole genome shotgun (WGS) entry which is preliminary data.</text>
</comment>
<organism evidence="5 6">
    <name type="scientific">Candidatus Hodgkinia cicadicola</name>
    <dbReference type="NCBI Taxonomy" id="573658"/>
    <lineage>
        <taxon>Bacteria</taxon>
        <taxon>Pseudomonadati</taxon>
        <taxon>Pseudomonadota</taxon>
        <taxon>Alphaproteobacteria</taxon>
        <taxon>Hyphomicrobiales</taxon>
        <taxon>Candidatus Hodgkinia</taxon>
    </lineage>
</organism>
<dbReference type="Gene3D" id="3.40.50.10230">
    <property type="entry name" value="Cobalamin biosynthesis CobH/CbiC, precorrin-8X methylmutase"/>
    <property type="match status" value="1"/>
</dbReference>
<evidence type="ECO:0000313" key="5">
    <source>
        <dbReference type="EMBL" id="PIM95575.1"/>
    </source>
</evidence>
<name>A0ABX4MGT4_9HYPH</name>
<evidence type="ECO:0000256" key="2">
    <source>
        <dbReference type="ARBA" id="ARBA00022573"/>
    </source>
</evidence>
<keyword evidence="6" id="KW-1185">Reference proteome</keyword>
<evidence type="ECO:0000313" key="6">
    <source>
        <dbReference type="Proteomes" id="UP000228684"/>
    </source>
</evidence>
<dbReference type="InterPro" id="IPR036588">
    <property type="entry name" value="CobH/CbiC_sf"/>
</dbReference>
<evidence type="ECO:0000256" key="1">
    <source>
        <dbReference type="ARBA" id="ARBA00004953"/>
    </source>
</evidence>